<name>A0ABT1XE70_9BURK</name>
<dbReference type="EMBL" id="JANKHG010000014">
    <property type="protein sequence ID" value="MCR2745573.1"/>
    <property type="molecule type" value="Genomic_DNA"/>
</dbReference>
<gene>
    <name evidence="2" type="ORF">NSP04_02795</name>
</gene>
<evidence type="ECO:0000256" key="1">
    <source>
        <dbReference type="SAM" id="Phobius"/>
    </source>
</evidence>
<reference evidence="2" key="1">
    <citation type="submission" date="2022-07" db="EMBL/GenBank/DDBJ databases">
        <authorList>
            <person name="Xamxidin M."/>
        </authorList>
    </citation>
    <scope>NUCLEOTIDE SEQUENCE</scope>
    <source>
        <strain evidence="2">YS8-69</strain>
    </source>
</reference>
<dbReference type="Proteomes" id="UP001165267">
    <property type="component" value="Unassembled WGS sequence"/>
</dbReference>
<keyword evidence="3" id="KW-1185">Reference proteome</keyword>
<keyword evidence="1" id="KW-1133">Transmembrane helix</keyword>
<keyword evidence="1" id="KW-0812">Transmembrane</keyword>
<feature type="transmembrane region" description="Helical" evidence="1">
    <location>
        <begin position="12"/>
        <end position="34"/>
    </location>
</feature>
<protein>
    <submittedName>
        <fullName evidence="2">Uncharacterized protein</fullName>
    </submittedName>
</protein>
<evidence type="ECO:0000313" key="2">
    <source>
        <dbReference type="EMBL" id="MCR2745573.1"/>
    </source>
</evidence>
<accession>A0ABT1XE70</accession>
<dbReference type="RefSeq" id="WP_257510820.1">
    <property type="nucleotide sequence ID" value="NZ_JANKHG010000014.1"/>
</dbReference>
<sequence length="62" mass="6403">MRTQQFSTSSAVSLGVAATIPAFLILSLNGTSLFYGLDTVAILSAGVGFAGFLAGMFSRKLK</sequence>
<organism evidence="2 3">
    <name type="scientific">Limnobacter parvus</name>
    <dbReference type="NCBI Taxonomy" id="2939690"/>
    <lineage>
        <taxon>Bacteria</taxon>
        <taxon>Pseudomonadati</taxon>
        <taxon>Pseudomonadota</taxon>
        <taxon>Betaproteobacteria</taxon>
        <taxon>Burkholderiales</taxon>
        <taxon>Burkholderiaceae</taxon>
        <taxon>Limnobacter</taxon>
    </lineage>
</organism>
<evidence type="ECO:0000313" key="3">
    <source>
        <dbReference type="Proteomes" id="UP001165267"/>
    </source>
</evidence>
<feature type="transmembrane region" description="Helical" evidence="1">
    <location>
        <begin position="40"/>
        <end position="57"/>
    </location>
</feature>
<comment type="caution">
    <text evidence="2">The sequence shown here is derived from an EMBL/GenBank/DDBJ whole genome shotgun (WGS) entry which is preliminary data.</text>
</comment>
<keyword evidence="1" id="KW-0472">Membrane</keyword>
<proteinExistence type="predicted"/>